<dbReference type="SUPFAM" id="SSF53623">
    <property type="entry name" value="MurD-like peptide ligases, catalytic domain"/>
    <property type="match status" value="1"/>
</dbReference>
<evidence type="ECO:0000256" key="4">
    <source>
        <dbReference type="ARBA" id="ARBA00022840"/>
    </source>
</evidence>
<keyword evidence="14" id="KW-1185">Reference proteome</keyword>
<dbReference type="InterPro" id="IPR036565">
    <property type="entry name" value="Mur-like_cat_sf"/>
</dbReference>
<dbReference type="InterPro" id="IPR000713">
    <property type="entry name" value="Mur_ligase_N"/>
</dbReference>
<keyword evidence="1 13" id="KW-0436">Ligase</keyword>
<protein>
    <submittedName>
        <fullName evidence="13">UDP-N-acetylmuramate--L-alanine ligase</fullName>
        <ecNumber evidence="13">6.3.2.8</ecNumber>
    </submittedName>
</protein>
<dbReference type="KEGG" id="vbl:L21SP4_01124"/>
<dbReference type="AlphaFoldDB" id="A0A0G3ED35"/>
<dbReference type="Pfam" id="PF08245">
    <property type="entry name" value="Mur_ligase_M"/>
    <property type="match status" value="1"/>
</dbReference>
<evidence type="ECO:0000259" key="12">
    <source>
        <dbReference type="Pfam" id="PF08245"/>
    </source>
</evidence>
<evidence type="ECO:0000256" key="5">
    <source>
        <dbReference type="ARBA" id="ARBA00022960"/>
    </source>
</evidence>
<dbReference type="Gene3D" id="3.40.50.720">
    <property type="entry name" value="NAD(P)-binding Rossmann-like Domain"/>
    <property type="match status" value="1"/>
</dbReference>
<dbReference type="Pfam" id="PF01225">
    <property type="entry name" value="Mur_ligase"/>
    <property type="match status" value="1"/>
</dbReference>
<dbReference type="Gene3D" id="3.90.190.20">
    <property type="entry name" value="Mur ligase, C-terminal domain"/>
    <property type="match status" value="1"/>
</dbReference>
<keyword evidence="2" id="KW-0132">Cell division</keyword>
<keyword evidence="5" id="KW-0133">Cell shape</keyword>
<dbReference type="GO" id="GO:0071555">
    <property type="term" value="P:cell wall organization"/>
    <property type="evidence" value="ECO:0007669"/>
    <property type="project" value="UniProtKB-KW"/>
</dbReference>
<dbReference type="Proteomes" id="UP000035268">
    <property type="component" value="Chromosome"/>
</dbReference>
<sequence length="446" mass="48004">MKARGAASPGRELFRKAPAHLHLVGCGGAGMAGLAGILLDRGFRLSGCDLHDHDRVRRLAERGMAFMASHDPGHIRDLNPDAVVRSAAVSASEPEIRAAMERGIPVLRRGEALPGAFESRTGVAVAGSHGKTTTTALLVRVMETAGIGCGYAVGGDLPDRADAGRDGDPVVLEADESDGTVALYEPDVAIVTSIEPDHMEHHADEDAFVECFRRLIDQTSGPVFYYGDDPGARGLCAGIACAKPYHERDLAAWPLARLPGRHNRRNAAAAALAARYLGVPEAAIRRGLESASLPKRRYERISESGGVRVVADYAHHPTEIRALIELAREEGRGRILAAFQPHRYTRTRNLREAFPPALAGVDRLWLLPVYPAFESPLPGGRSRDLAASFPADFAAKRLREADDPETAAREIDAEAQPGDTVLIIGAGDIERMADYWRAPRGRGEIV</sequence>
<evidence type="ECO:0000256" key="2">
    <source>
        <dbReference type="ARBA" id="ARBA00022618"/>
    </source>
</evidence>
<evidence type="ECO:0000256" key="8">
    <source>
        <dbReference type="ARBA" id="ARBA00023316"/>
    </source>
</evidence>
<keyword evidence="6" id="KW-0573">Peptidoglycan synthesis</keyword>
<keyword evidence="9" id="KW-0472">Membrane</keyword>
<evidence type="ECO:0000313" key="13">
    <source>
        <dbReference type="EMBL" id="AKJ64376.1"/>
    </source>
</evidence>
<dbReference type="InterPro" id="IPR004101">
    <property type="entry name" value="Mur_ligase_C"/>
</dbReference>
<dbReference type="GO" id="GO:0009252">
    <property type="term" value="P:peptidoglycan biosynthetic process"/>
    <property type="evidence" value="ECO:0007669"/>
    <property type="project" value="UniProtKB-KW"/>
</dbReference>
<evidence type="ECO:0000256" key="9">
    <source>
        <dbReference type="SAM" id="Phobius"/>
    </source>
</evidence>
<dbReference type="SUPFAM" id="SSF51984">
    <property type="entry name" value="MurCD N-terminal domain"/>
    <property type="match status" value="1"/>
</dbReference>
<dbReference type="STRING" id="1307763.L21SP4_01124"/>
<evidence type="ECO:0000256" key="1">
    <source>
        <dbReference type="ARBA" id="ARBA00022598"/>
    </source>
</evidence>
<feature type="domain" description="Mur ligase central" evidence="12">
    <location>
        <begin position="125"/>
        <end position="230"/>
    </location>
</feature>
<feature type="domain" description="Mur ligase N-terminal catalytic" evidence="10">
    <location>
        <begin position="20"/>
        <end position="114"/>
    </location>
</feature>
<gene>
    <name evidence="13" type="primary">murC_1</name>
    <name evidence="13" type="ORF">L21SP4_01124</name>
</gene>
<evidence type="ECO:0000259" key="11">
    <source>
        <dbReference type="Pfam" id="PF02875"/>
    </source>
</evidence>
<dbReference type="PATRIC" id="fig|1609981.3.peg.1173"/>
<accession>A0A0G3ED35</accession>
<evidence type="ECO:0000259" key="10">
    <source>
        <dbReference type="Pfam" id="PF01225"/>
    </source>
</evidence>
<dbReference type="Pfam" id="PF02875">
    <property type="entry name" value="Mur_ligase_C"/>
    <property type="match status" value="1"/>
</dbReference>
<keyword evidence="8" id="KW-0961">Cell wall biogenesis/degradation</keyword>
<dbReference type="GO" id="GO:0051301">
    <property type="term" value="P:cell division"/>
    <property type="evidence" value="ECO:0007669"/>
    <property type="project" value="UniProtKB-KW"/>
</dbReference>
<keyword evidence="9" id="KW-0812">Transmembrane</keyword>
<dbReference type="InterPro" id="IPR013221">
    <property type="entry name" value="Mur_ligase_cen"/>
</dbReference>
<dbReference type="SUPFAM" id="SSF53244">
    <property type="entry name" value="MurD-like peptide ligases, peptide-binding domain"/>
    <property type="match status" value="1"/>
</dbReference>
<dbReference type="InterPro" id="IPR050061">
    <property type="entry name" value="MurCDEF_pg_biosynth"/>
</dbReference>
<keyword evidence="9" id="KW-1133">Transmembrane helix</keyword>
<dbReference type="Gene3D" id="3.40.1190.10">
    <property type="entry name" value="Mur-like, catalytic domain"/>
    <property type="match status" value="1"/>
</dbReference>
<keyword evidence="4" id="KW-0067">ATP-binding</keyword>
<dbReference type="PANTHER" id="PTHR43445:SF3">
    <property type="entry name" value="UDP-N-ACETYLMURAMATE--L-ALANINE LIGASE"/>
    <property type="match status" value="1"/>
</dbReference>
<dbReference type="PANTHER" id="PTHR43445">
    <property type="entry name" value="UDP-N-ACETYLMURAMATE--L-ALANINE LIGASE-RELATED"/>
    <property type="match status" value="1"/>
</dbReference>
<evidence type="ECO:0000313" key="14">
    <source>
        <dbReference type="Proteomes" id="UP000035268"/>
    </source>
</evidence>
<organism evidence="13 14">
    <name type="scientific">Kiritimatiella glycovorans</name>
    <dbReference type="NCBI Taxonomy" id="1307763"/>
    <lineage>
        <taxon>Bacteria</taxon>
        <taxon>Pseudomonadati</taxon>
        <taxon>Kiritimatiellota</taxon>
        <taxon>Kiritimatiellia</taxon>
        <taxon>Kiritimatiellales</taxon>
        <taxon>Kiritimatiellaceae</taxon>
        <taxon>Kiritimatiella</taxon>
    </lineage>
</organism>
<dbReference type="InterPro" id="IPR036615">
    <property type="entry name" value="Mur_ligase_C_dom_sf"/>
</dbReference>
<dbReference type="EC" id="6.3.2.8" evidence="13"/>
<dbReference type="GO" id="GO:0005524">
    <property type="term" value="F:ATP binding"/>
    <property type="evidence" value="ECO:0007669"/>
    <property type="project" value="UniProtKB-KW"/>
</dbReference>
<evidence type="ECO:0000256" key="7">
    <source>
        <dbReference type="ARBA" id="ARBA00023306"/>
    </source>
</evidence>
<reference evidence="14" key="1">
    <citation type="submission" date="2015-02" db="EMBL/GenBank/DDBJ databases">
        <title>Description and complete genome sequence of the first cultured representative of the subdivision 5 of the Verrucomicrobia phylum.</title>
        <authorList>
            <person name="Spring S."/>
            <person name="Bunk B."/>
            <person name="Sproer C."/>
            <person name="Klenk H.-P."/>
        </authorList>
    </citation>
    <scope>NUCLEOTIDE SEQUENCE [LARGE SCALE GENOMIC DNA]</scope>
    <source>
        <strain evidence="14">L21-Fru-AB</strain>
    </source>
</reference>
<dbReference type="EMBL" id="CP010904">
    <property type="protein sequence ID" value="AKJ64376.1"/>
    <property type="molecule type" value="Genomic_DNA"/>
</dbReference>
<dbReference type="OrthoDB" id="9804126at2"/>
<dbReference type="GO" id="GO:0008763">
    <property type="term" value="F:UDP-N-acetylmuramate-L-alanine ligase activity"/>
    <property type="evidence" value="ECO:0007669"/>
    <property type="project" value="UniProtKB-EC"/>
</dbReference>
<proteinExistence type="predicted"/>
<reference evidence="13 14" key="2">
    <citation type="journal article" date="2016" name="ISME J.">
        <title>Characterization of the first cultured representative of Verrucomicrobia subdivision 5 indicates the proposal of a novel phylum.</title>
        <authorList>
            <person name="Spring S."/>
            <person name="Bunk B."/>
            <person name="Sproer C."/>
            <person name="Schumann P."/>
            <person name="Rohde M."/>
            <person name="Tindall B.J."/>
            <person name="Klenk H.P."/>
        </authorList>
    </citation>
    <scope>NUCLEOTIDE SEQUENCE [LARGE SCALE GENOMIC DNA]</scope>
    <source>
        <strain evidence="13 14">L21-Fru-AB</strain>
    </source>
</reference>
<dbReference type="GO" id="GO:0008360">
    <property type="term" value="P:regulation of cell shape"/>
    <property type="evidence" value="ECO:0007669"/>
    <property type="project" value="UniProtKB-KW"/>
</dbReference>
<feature type="domain" description="Mur ligase C-terminal" evidence="11">
    <location>
        <begin position="296"/>
        <end position="427"/>
    </location>
</feature>
<keyword evidence="3" id="KW-0547">Nucleotide-binding</keyword>
<evidence type="ECO:0000256" key="6">
    <source>
        <dbReference type="ARBA" id="ARBA00022984"/>
    </source>
</evidence>
<keyword evidence="7" id="KW-0131">Cell cycle</keyword>
<feature type="transmembrane region" description="Helical" evidence="9">
    <location>
        <begin position="21"/>
        <end position="39"/>
    </location>
</feature>
<dbReference type="RefSeq" id="WP_052881712.1">
    <property type="nucleotide sequence ID" value="NZ_CP010904.1"/>
</dbReference>
<evidence type="ECO:0000256" key="3">
    <source>
        <dbReference type="ARBA" id="ARBA00022741"/>
    </source>
</evidence>
<name>A0A0G3ED35_9BACT</name>